<protein>
    <submittedName>
        <fullName evidence="1">Uncharacterized protein</fullName>
    </submittedName>
</protein>
<sequence>MTGPSPIEQIVTAAEQVQKLPPSTARKQGRTLIGLAADLVEEHPEHADLAAAALKDSLGKDEILPQQPDKPK</sequence>
<dbReference type="EMBL" id="LCKS01000008">
    <property type="protein sequence ID" value="KKU02744.1"/>
    <property type="molecule type" value="Genomic_DNA"/>
</dbReference>
<evidence type="ECO:0000313" key="1">
    <source>
        <dbReference type="EMBL" id="KKU02744.1"/>
    </source>
</evidence>
<dbReference type="Proteomes" id="UP000034264">
    <property type="component" value="Unassembled WGS sequence"/>
</dbReference>
<dbReference type="AlphaFoldDB" id="A0A0G1M3H7"/>
<evidence type="ECO:0000313" key="2">
    <source>
        <dbReference type="Proteomes" id="UP000034264"/>
    </source>
</evidence>
<organism evidence="1 2">
    <name type="scientific">Candidatus Amesbacteria bacterium GW2011_GWC2_45_19</name>
    <dbReference type="NCBI Taxonomy" id="1618366"/>
    <lineage>
        <taxon>Bacteria</taxon>
        <taxon>Candidatus Amesiibacteriota</taxon>
    </lineage>
</organism>
<accession>A0A0G1M3H7</accession>
<name>A0A0G1M3H7_9BACT</name>
<comment type="caution">
    <text evidence="1">The sequence shown here is derived from an EMBL/GenBank/DDBJ whole genome shotgun (WGS) entry which is preliminary data.</text>
</comment>
<gene>
    <name evidence="1" type="ORF">UX05_C0008G0021</name>
</gene>
<reference evidence="1 2" key="1">
    <citation type="journal article" date="2015" name="Nature">
        <title>rRNA introns, odd ribosomes, and small enigmatic genomes across a large radiation of phyla.</title>
        <authorList>
            <person name="Brown C.T."/>
            <person name="Hug L.A."/>
            <person name="Thomas B.C."/>
            <person name="Sharon I."/>
            <person name="Castelle C.J."/>
            <person name="Singh A."/>
            <person name="Wilkins M.J."/>
            <person name="Williams K.H."/>
            <person name="Banfield J.F."/>
        </authorList>
    </citation>
    <scope>NUCLEOTIDE SEQUENCE [LARGE SCALE GENOMIC DNA]</scope>
</reference>
<proteinExistence type="predicted"/>